<dbReference type="AlphaFoldDB" id="A0A0B7IPW0"/>
<reference evidence="2" key="1">
    <citation type="submission" date="2015-01" db="EMBL/GenBank/DDBJ databases">
        <authorList>
            <person name="MANFREDI Pablo"/>
        </authorList>
    </citation>
    <scope>NUCLEOTIDE SEQUENCE [LARGE SCALE GENOMIC DNA]</scope>
    <source>
        <strain evidence="2">Cc11</strain>
    </source>
</reference>
<evidence type="ECO:0000313" key="1">
    <source>
        <dbReference type="EMBL" id="CEN52023.1"/>
    </source>
</evidence>
<evidence type="ECO:0000313" key="2">
    <source>
        <dbReference type="Proteomes" id="UP000039370"/>
    </source>
</evidence>
<sequence>MVNRNAKRKVFILKNMKTGEQKEYFITQVEKKFSFNKKGCLKSKQPFRGLLFKKHFIVETHKNQFCYKKM</sequence>
<dbReference type="EMBL" id="CDOK01000155">
    <property type="protein sequence ID" value="CEN52023.1"/>
    <property type="molecule type" value="Genomic_DNA"/>
</dbReference>
<organism evidence="1 2">
    <name type="scientific">Capnocytophaga canimorsus</name>
    <dbReference type="NCBI Taxonomy" id="28188"/>
    <lineage>
        <taxon>Bacteria</taxon>
        <taxon>Pseudomonadati</taxon>
        <taxon>Bacteroidota</taxon>
        <taxon>Flavobacteriia</taxon>
        <taxon>Flavobacteriales</taxon>
        <taxon>Flavobacteriaceae</taxon>
        <taxon>Capnocytophaga</taxon>
    </lineage>
</organism>
<dbReference type="Proteomes" id="UP000039370">
    <property type="component" value="Unassembled WGS sequence"/>
</dbReference>
<gene>
    <name evidence="1" type="ORF">CCAN11_2380032</name>
</gene>
<accession>A0A0B7IPW0</accession>
<protein>
    <submittedName>
        <fullName evidence="1">Uncharacterized protein</fullName>
    </submittedName>
</protein>
<proteinExistence type="predicted"/>
<name>A0A0B7IPW0_9FLAO</name>